<gene>
    <name evidence="1" type="ORF">RO3G_14177</name>
</gene>
<dbReference type="Proteomes" id="UP000009138">
    <property type="component" value="Unassembled WGS sequence"/>
</dbReference>
<dbReference type="VEuPathDB" id="FungiDB:RO3G_14177"/>
<organism evidence="1 2">
    <name type="scientific">Rhizopus delemar (strain RA 99-880 / ATCC MYA-4621 / FGSC 9543 / NRRL 43880)</name>
    <name type="common">Mucormycosis agent</name>
    <name type="synonym">Rhizopus arrhizus var. delemar</name>
    <dbReference type="NCBI Taxonomy" id="246409"/>
    <lineage>
        <taxon>Eukaryota</taxon>
        <taxon>Fungi</taxon>
        <taxon>Fungi incertae sedis</taxon>
        <taxon>Mucoromycota</taxon>
        <taxon>Mucoromycotina</taxon>
        <taxon>Mucoromycetes</taxon>
        <taxon>Mucorales</taxon>
        <taxon>Mucorineae</taxon>
        <taxon>Rhizopodaceae</taxon>
        <taxon>Rhizopus</taxon>
    </lineage>
</organism>
<dbReference type="RefSeq" id="XP_067524862.1">
    <property type="nucleotide sequence ID" value="XM_067668761.1"/>
</dbReference>
<name>I1CLY6_RHIO9</name>
<dbReference type="InParanoid" id="I1CLY6"/>
<keyword evidence="2" id="KW-1185">Reference proteome</keyword>
<dbReference type="EMBL" id="CH476744">
    <property type="protein sequence ID" value="EIE89466.1"/>
    <property type="molecule type" value="Genomic_DNA"/>
</dbReference>
<dbReference type="GeneID" id="93621142"/>
<evidence type="ECO:0000313" key="1">
    <source>
        <dbReference type="EMBL" id="EIE89466.1"/>
    </source>
</evidence>
<sequence>MLKRYISDYCNRCTPGTTDPCNDEVYDMKNLTMKEILAVVSGYTSFFDDKSCSVFVQWCIRRNINFMKAAVSRKRTKTKTEKIGLVFYTL</sequence>
<protein>
    <submittedName>
        <fullName evidence="1">Uncharacterized protein</fullName>
    </submittedName>
</protein>
<evidence type="ECO:0000313" key="2">
    <source>
        <dbReference type="Proteomes" id="UP000009138"/>
    </source>
</evidence>
<dbReference type="OMA" id="AQWCIRR"/>
<dbReference type="AlphaFoldDB" id="I1CLY6"/>
<reference evidence="1 2" key="1">
    <citation type="journal article" date="2009" name="PLoS Genet.">
        <title>Genomic analysis of the basal lineage fungus Rhizopus oryzae reveals a whole-genome duplication.</title>
        <authorList>
            <person name="Ma L.-J."/>
            <person name="Ibrahim A.S."/>
            <person name="Skory C."/>
            <person name="Grabherr M.G."/>
            <person name="Burger G."/>
            <person name="Butler M."/>
            <person name="Elias M."/>
            <person name="Idnurm A."/>
            <person name="Lang B.F."/>
            <person name="Sone T."/>
            <person name="Abe A."/>
            <person name="Calvo S.E."/>
            <person name="Corrochano L.M."/>
            <person name="Engels R."/>
            <person name="Fu J."/>
            <person name="Hansberg W."/>
            <person name="Kim J.-M."/>
            <person name="Kodira C.D."/>
            <person name="Koehrsen M.J."/>
            <person name="Liu B."/>
            <person name="Miranda-Saavedra D."/>
            <person name="O'Leary S."/>
            <person name="Ortiz-Castellanos L."/>
            <person name="Poulter R."/>
            <person name="Rodriguez-Romero J."/>
            <person name="Ruiz-Herrera J."/>
            <person name="Shen Y.-Q."/>
            <person name="Zeng Q."/>
            <person name="Galagan J."/>
            <person name="Birren B.W."/>
            <person name="Cuomo C.A."/>
            <person name="Wickes B.L."/>
        </authorList>
    </citation>
    <scope>NUCLEOTIDE SEQUENCE [LARGE SCALE GENOMIC DNA]</scope>
    <source>
        <strain evidence="2">RA 99-880 / ATCC MYA-4621 / FGSC 9543 / NRRL 43880</strain>
    </source>
</reference>
<proteinExistence type="predicted"/>
<accession>I1CLY6</accession>